<comment type="catalytic activity">
    <reaction evidence="14">
        <text>GTP = 3',5'-cyclic GMP + diphosphate</text>
        <dbReference type="Rhea" id="RHEA:13665"/>
        <dbReference type="ChEBI" id="CHEBI:33019"/>
        <dbReference type="ChEBI" id="CHEBI:37565"/>
        <dbReference type="ChEBI" id="CHEBI:57746"/>
        <dbReference type="EC" id="4.6.1.2"/>
    </reaction>
</comment>
<dbReference type="PANTHER" id="PTHR11920">
    <property type="entry name" value="GUANYLYL CYCLASE"/>
    <property type="match status" value="1"/>
</dbReference>
<evidence type="ECO:0000256" key="15">
    <source>
        <dbReference type="SAM" id="Coils"/>
    </source>
</evidence>
<feature type="transmembrane region" description="Helical" evidence="16">
    <location>
        <begin position="459"/>
        <end position="481"/>
    </location>
</feature>
<evidence type="ECO:0000313" key="21">
    <source>
        <dbReference type="Proteomes" id="UP001634394"/>
    </source>
</evidence>
<dbReference type="InterPro" id="IPR000719">
    <property type="entry name" value="Prot_kinase_dom"/>
</dbReference>
<feature type="chain" id="PRO_5044763513" description="Guanylate cyclase" evidence="17">
    <location>
        <begin position="22"/>
        <end position="1047"/>
    </location>
</feature>
<dbReference type="CDD" id="cd06352">
    <property type="entry name" value="PBP1_NPR_GC-like"/>
    <property type="match status" value="1"/>
</dbReference>
<dbReference type="SMART" id="SM00044">
    <property type="entry name" value="CYCc"/>
    <property type="match status" value="1"/>
</dbReference>
<keyword evidence="12 14" id="KW-0141">cGMP biosynthesis</keyword>
<feature type="signal peptide" evidence="17">
    <location>
        <begin position="1"/>
        <end position="21"/>
    </location>
</feature>
<dbReference type="Pfam" id="PF07714">
    <property type="entry name" value="PK_Tyr_Ser-Thr"/>
    <property type="match status" value="1"/>
</dbReference>
<dbReference type="InterPro" id="IPR050401">
    <property type="entry name" value="Cyclic_nucleotide_synthase"/>
</dbReference>
<dbReference type="InterPro" id="IPR001245">
    <property type="entry name" value="Ser-Thr/Tyr_kinase_cat_dom"/>
</dbReference>
<dbReference type="InterPro" id="IPR029787">
    <property type="entry name" value="Nucleotide_cyclase"/>
</dbReference>
<keyword evidence="6 16" id="KW-1133">Transmembrane helix</keyword>
<evidence type="ECO:0000256" key="17">
    <source>
        <dbReference type="SAM" id="SignalP"/>
    </source>
</evidence>
<dbReference type="Pfam" id="PF07701">
    <property type="entry name" value="HNOBA"/>
    <property type="match status" value="1"/>
</dbReference>
<name>A0ABD3VA90_SINWO</name>
<feature type="coiled-coil region" evidence="15">
    <location>
        <begin position="798"/>
        <end position="829"/>
    </location>
</feature>
<keyword evidence="9" id="KW-0675">Receptor</keyword>
<comment type="caution">
    <text evidence="20">The sequence shown here is derived from an EMBL/GenBank/DDBJ whole genome shotgun (WGS) entry which is preliminary data.</text>
</comment>
<keyword evidence="7" id="KW-0342">GTP-binding</keyword>
<dbReference type="InterPro" id="IPR011645">
    <property type="entry name" value="HNOB_dom_associated"/>
</dbReference>
<evidence type="ECO:0000256" key="13">
    <source>
        <dbReference type="RuleBase" id="RU000405"/>
    </source>
</evidence>
<evidence type="ECO:0000256" key="2">
    <source>
        <dbReference type="ARBA" id="ARBA00012202"/>
    </source>
</evidence>
<reference evidence="20 21" key="1">
    <citation type="submission" date="2024-11" db="EMBL/GenBank/DDBJ databases">
        <title>Chromosome-level genome assembly of the freshwater bivalve Anodonta woodiana.</title>
        <authorList>
            <person name="Chen X."/>
        </authorList>
    </citation>
    <scope>NUCLEOTIDE SEQUENCE [LARGE SCALE GENOMIC DNA]</scope>
    <source>
        <strain evidence="20">MN2024</strain>
        <tissue evidence="20">Gills</tissue>
    </source>
</reference>
<evidence type="ECO:0000256" key="11">
    <source>
        <dbReference type="ARBA" id="ARBA00023239"/>
    </source>
</evidence>
<keyword evidence="8 16" id="KW-0472">Membrane</keyword>
<dbReference type="SUPFAM" id="SSF53822">
    <property type="entry name" value="Periplasmic binding protein-like I"/>
    <property type="match status" value="1"/>
</dbReference>
<evidence type="ECO:0000256" key="3">
    <source>
        <dbReference type="ARBA" id="ARBA00022692"/>
    </source>
</evidence>
<protein>
    <recommendedName>
        <fullName evidence="2 14">Guanylate cyclase</fullName>
        <ecNumber evidence="2 14">4.6.1.2</ecNumber>
    </recommendedName>
</protein>
<dbReference type="Pfam" id="PF01094">
    <property type="entry name" value="ANF_receptor"/>
    <property type="match status" value="1"/>
</dbReference>
<dbReference type="EMBL" id="JBJQND010000013">
    <property type="protein sequence ID" value="KAL3858494.1"/>
    <property type="molecule type" value="Genomic_DNA"/>
</dbReference>
<evidence type="ECO:0000256" key="5">
    <source>
        <dbReference type="ARBA" id="ARBA00022741"/>
    </source>
</evidence>
<dbReference type="Gene3D" id="6.10.250.780">
    <property type="match status" value="1"/>
</dbReference>
<dbReference type="Pfam" id="PF00211">
    <property type="entry name" value="Guanylate_cyc"/>
    <property type="match status" value="1"/>
</dbReference>
<dbReference type="FunFam" id="3.30.70.1230:FF:000004">
    <property type="entry name" value="Guanylate cyclase"/>
    <property type="match status" value="1"/>
</dbReference>
<gene>
    <name evidence="20" type="ORF">ACJMK2_013082</name>
</gene>
<dbReference type="Gene3D" id="3.40.50.2300">
    <property type="match status" value="3"/>
</dbReference>
<evidence type="ECO:0000256" key="16">
    <source>
        <dbReference type="SAM" id="Phobius"/>
    </source>
</evidence>
<proteinExistence type="inferred from homology"/>
<keyword evidence="15" id="KW-0175">Coiled coil</keyword>
<evidence type="ECO:0000256" key="7">
    <source>
        <dbReference type="ARBA" id="ARBA00023134"/>
    </source>
</evidence>
<keyword evidence="21" id="KW-1185">Reference proteome</keyword>
<keyword evidence="5" id="KW-0547">Nucleotide-binding</keyword>
<dbReference type="InterPro" id="IPR028082">
    <property type="entry name" value="Peripla_BP_I"/>
</dbReference>
<comment type="similarity">
    <text evidence="13">Belongs to the adenylyl cyclase class-4/guanylyl cyclase family.</text>
</comment>
<evidence type="ECO:0000256" key="9">
    <source>
        <dbReference type="ARBA" id="ARBA00023170"/>
    </source>
</evidence>
<comment type="subcellular location">
    <subcellularLocation>
        <location evidence="1">Membrane</location>
        <topology evidence="1">Single-pass type I membrane protein</topology>
    </subcellularLocation>
</comment>
<evidence type="ECO:0000259" key="18">
    <source>
        <dbReference type="PROSITE" id="PS50011"/>
    </source>
</evidence>
<keyword evidence="4 17" id="KW-0732">Signal</keyword>
<evidence type="ECO:0000256" key="14">
    <source>
        <dbReference type="RuleBase" id="RU003431"/>
    </source>
</evidence>
<evidence type="ECO:0000256" key="6">
    <source>
        <dbReference type="ARBA" id="ARBA00022989"/>
    </source>
</evidence>
<dbReference type="InterPro" id="IPR001828">
    <property type="entry name" value="ANF_lig-bd_rcpt"/>
</dbReference>
<dbReference type="GO" id="GO:0016020">
    <property type="term" value="C:membrane"/>
    <property type="evidence" value="ECO:0007669"/>
    <property type="project" value="UniProtKB-SubCell"/>
</dbReference>
<dbReference type="GO" id="GO:0004383">
    <property type="term" value="F:guanylate cyclase activity"/>
    <property type="evidence" value="ECO:0007669"/>
    <property type="project" value="UniProtKB-EC"/>
</dbReference>
<evidence type="ECO:0000256" key="10">
    <source>
        <dbReference type="ARBA" id="ARBA00023180"/>
    </source>
</evidence>
<dbReference type="AlphaFoldDB" id="A0ABD3VA90"/>
<dbReference type="InterPro" id="IPR011009">
    <property type="entry name" value="Kinase-like_dom_sf"/>
</dbReference>
<dbReference type="SUPFAM" id="SSF56112">
    <property type="entry name" value="Protein kinase-like (PK-like)"/>
    <property type="match status" value="1"/>
</dbReference>
<evidence type="ECO:0000256" key="4">
    <source>
        <dbReference type="ARBA" id="ARBA00022729"/>
    </source>
</evidence>
<keyword evidence="3 16" id="KW-0812">Transmembrane</keyword>
<keyword evidence="10" id="KW-0325">Glycoprotein</keyword>
<dbReference type="Proteomes" id="UP001634394">
    <property type="component" value="Unassembled WGS sequence"/>
</dbReference>
<dbReference type="EC" id="4.6.1.2" evidence="2 14"/>
<dbReference type="SUPFAM" id="SSF55073">
    <property type="entry name" value="Nucleotide cyclase"/>
    <property type="match status" value="1"/>
</dbReference>
<feature type="domain" description="Protein kinase" evidence="18">
    <location>
        <begin position="518"/>
        <end position="786"/>
    </location>
</feature>
<dbReference type="GO" id="GO:0005525">
    <property type="term" value="F:GTP binding"/>
    <property type="evidence" value="ECO:0007669"/>
    <property type="project" value="UniProtKB-KW"/>
</dbReference>
<organism evidence="20 21">
    <name type="scientific">Sinanodonta woodiana</name>
    <name type="common">Chinese pond mussel</name>
    <name type="synonym">Anodonta woodiana</name>
    <dbReference type="NCBI Taxonomy" id="1069815"/>
    <lineage>
        <taxon>Eukaryota</taxon>
        <taxon>Metazoa</taxon>
        <taxon>Spiralia</taxon>
        <taxon>Lophotrochozoa</taxon>
        <taxon>Mollusca</taxon>
        <taxon>Bivalvia</taxon>
        <taxon>Autobranchia</taxon>
        <taxon>Heteroconchia</taxon>
        <taxon>Palaeoheterodonta</taxon>
        <taxon>Unionida</taxon>
        <taxon>Unionoidea</taxon>
        <taxon>Unionidae</taxon>
        <taxon>Unioninae</taxon>
        <taxon>Sinanodonta</taxon>
    </lineage>
</organism>
<keyword evidence="11 13" id="KW-0456">Lyase</keyword>
<dbReference type="PROSITE" id="PS50125">
    <property type="entry name" value="GUANYLATE_CYCLASE_2"/>
    <property type="match status" value="1"/>
</dbReference>
<evidence type="ECO:0000259" key="19">
    <source>
        <dbReference type="PROSITE" id="PS50125"/>
    </source>
</evidence>
<dbReference type="InterPro" id="IPR001054">
    <property type="entry name" value="A/G_cyclase"/>
</dbReference>
<evidence type="ECO:0000256" key="1">
    <source>
        <dbReference type="ARBA" id="ARBA00004479"/>
    </source>
</evidence>
<dbReference type="InterPro" id="IPR018297">
    <property type="entry name" value="A/G_cyclase_CS"/>
</dbReference>
<sequence>MDAKRLSVYVAFVWTVTLANCREYKVGNLIVEKCCYDSFAFETSASAITIALDKLKEDGVLQNNDNISFISMVAELPSESAGAAVDMVLNKQVDAIFGSPASRISIPVGHLTTFWNIPQISWASTSPELTDKSTFKTYIRTLGPFTKIGIAFVGLFNRFDWKQAGLYMDTSNDICNYATQGIIGRFRDYNITVVQYFQFVKTVSNEDIDRTLRLFKKSARLIIICSPEKLRDIMIAACRAEMCNGDYVFMMPAALPTDNFEKELFWHAGNKDDEEAKNAFKYLLYITIARWPNEKIKNDVLSFQKDVPLRMLQQPWNNSFALDNGYLGSRYAPYLYDATYLYGLWINHTITHNISVRDGIKMFEFAANTTFVGMSGPVHFDEVADREPFYWFWHFSHPEGYPRIAALANTMSNGAEVIETSNWEGFTWQTANGMPPKDIPICGFAGEYCPQEREESTKLIISVCTCMMIVIILVMVILYIIRRRQMEDNLIRMKWKIDIADVELKRSKQIFGSRMSNSTISVGLNSNHSGAILNTVKAGLYKGQTVALRTVSKRYTTLPRSSLIGLNAMRDMSHDNVNKFIGACETPTDFCVLFGYCSKGSLQDILENDEIQLDWLFRHSLMMDLVNGMAYIHSSKLVSHGRLKSTNCLVDNRWMLKITDYGLGYLTANIDPPDIEENERFKALLWTAPELLRLEKWPPHGSQSGDVYSFGIILHEIVFRMGVFPREHMIARDIIDRVKIGETMLCRPDTSIQVLDINPASIRLMELCWMENPNDRPPFSTIKTFMKSKFQDVDRNIVDVMIKRLERYANNLEELVEQRTQELLKEKKKTDTLLYRMLPPSVADKLKCGEAVLPTLYESVTVYFSDIVGFTTIASMSTPFQVVSLLNDLYSLFDNIIDQFDAYKVETIGDAYLVVSGLPNTNGDLHIKEICDMSLEIISCLMEFKIKHMEERKLMVRIGIHTGPCCAGVVGHTMPRYCIFGDTVNTASRMESNGESQRIHLSEKAQLALLKCGGYETKYRGEINVKVKLYELKLTVIETTLNEDNAI</sequence>
<accession>A0ABD3VA90</accession>
<evidence type="ECO:0000256" key="8">
    <source>
        <dbReference type="ARBA" id="ARBA00023136"/>
    </source>
</evidence>
<dbReference type="Gene3D" id="1.10.510.10">
    <property type="entry name" value="Transferase(Phosphotransferase) domain 1"/>
    <property type="match status" value="1"/>
</dbReference>
<evidence type="ECO:0000256" key="12">
    <source>
        <dbReference type="ARBA" id="ARBA00023293"/>
    </source>
</evidence>
<dbReference type="CDD" id="cd07302">
    <property type="entry name" value="CHD"/>
    <property type="match status" value="1"/>
</dbReference>
<dbReference type="PROSITE" id="PS50011">
    <property type="entry name" value="PROTEIN_KINASE_DOM"/>
    <property type="match status" value="1"/>
</dbReference>
<dbReference type="Gene3D" id="3.30.70.1230">
    <property type="entry name" value="Nucleotide cyclase"/>
    <property type="match status" value="1"/>
</dbReference>
<dbReference type="PANTHER" id="PTHR11920:SF501">
    <property type="entry name" value="GUANYLATE CYCLASE 32E"/>
    <property type="match status" value="1"/>
</dbReference>
<evidence type="ECO:0000313" key="20">
    <source>
        <dbReference type="EMBL" id="KAL3858494.1"/>
    </source>
</evidence>
<dbReference type="PROSITE" id="PS00452">
    <property type="entry name" value="GUANYLATE_CYCLASE_1"/>
    <property type="match status" value="1"/>
</dbReference>
<feature type="domain" description="Guanylate cyclase" evidence="19">
    <location>
        <begin position="861"/>
        <end position="991"/>
    </location>
</feature>